<dbReference type="PANTHER" id="PTHR15495:SF7">
    <property type="entry name" value="GPI INOSITOL-DEACYLASE"/>
    <property type="match status" value="1"/>
</dbReference>
<accession>A0A1E4RL96</accession>
<dbReference type="SUPFAM" id="SSF53474">
    <property type="entry name" value="alpha/beta-Hydrolases"/>
    <property type="match status" value="1"/>
</dbReference>
<evidence type="ECO:0000256" key="9">
    <source>
        <dbReference type="ARBA" id="ARBA00023136"/>
    </source>
</evidence>
<reference evidence="14" key="1">
    <citation type="submission" date="2016-05" db="EMBL/GenBank/DDBJ databases">
        <title>Comparative genomics of biotechnologically important yeasts.</title>
        <authorList>
            <consortium name="DOE Joint Genome Institute"/>
            <person name="Riley R."/>
            <person name="Haridas S."/>
            <person name="Wolfe K.H."/>
            <person name="Lopes M.R."/>
            <person name="Hittinger C.T."/>
            <person name="Goker M."/>
            <person name="Salamov A."/>
            <person name="Wisecaver J."/>
            <person name="Long T.M."/>
            <person name="Aerts A.L."/>
            <person name="Barry K."/>
            <person name="Choi C."/>
            <person name="Clum A."/>
            <person name="Coughlan A.Y."/>
            <person name="Deshpande S."/>
            <person name="Douglass A.P."/>
            <person name="Hanson S.J."/>
            <person name="Klenk H.-P."/>
            <person name="Labutti K."/>
            <person name="Lapidus A."/>
            <person name="Lindquist E."/>
            <person name="Lipzen A."/>
            <person name="Meier-Kolthoff J.P."/>
            <person name="Ohm R.A."/>
            <person name="Otillar R.P."/>
            <person name="Pangilinan J."/>
            <person name="Peng Y."/>
            <person name="Rokas A."/>
            <person name="Rosa C.A."/>
            <person name="Scheuner C."/>
            <person name="Sibirny A.A."/>
            <person name="Slot J.C."/>
            <person name="Stielow J.B."/>
            <person name="Sun H."/>
            <person name="Kurtzman C.P."/>
            <person name="Blackwell M."/>
            <person name="Grigoriev I.V."/>
            <person name="Jeffries T.W."/>
        </authorList>
    </citation>
    <scope>NUCLEOTIDE SEQUENCE [LARGE SCALE GENOMIC DNA]</scope>
    <source>
        <strain evidence="14">NRRL Y-1933</strain>
    </source>
</reference>
<evidence type="ECO:0000256" key="4">
    <source>
        <dbReference type="ARBA" id="ARBA00022692"/>
    </source>
</evidence>
<dbReference type="GO" id="GO:0006621">
    <property type="term" value="P:protein retention in ER lumen"/>
    <property type="evidence" value="ECO:0007669"/>
    <property type="project" value="EnsemblFungi"/>
</dbReference>
<feature type="domain" description="GPI inositol-deacylase PGAP1-like alpha/beta" evidence="11">
    <location>
        <begin position="61"/>
        <end position="308"/>
    </location>
</feature>
<evidence type="ECO:0000256" key="1">
    <source>
        <dbReference type="ARBA" id="ARBA00004477"/>
    </source>
</evidence>
<comment type="function">
    <text evidence="10">Involved in inositol deacylation of GPI-anchored proteins which plays important roles in the quality control and ER-associated degradation of GPI-anchored proteins.</text>
</comment>
<dbReference type="InterPro" id="IPR056824">
    <property type="entry name" value="PGAP1_TMD"/>
</dbReference>
<dbReference type="Pfam" id="PF07819">
    <property type="entry name" value="PGAP1"/>
    <property type="match status" value="1"/>
</dbReference>
<feature type="transmembrane region" description="Helical" evidence="10">
    <location>
        <begin position="958"/>
        <end position="975"/>
    </location>
</feature>
<keyword evidence="9 10" id="KW-0472">Membrane</keyword>
<dbReference type="GeneID" id="30998590"/>
<evidence type="ECO:0000256" key="10">
    <source>
        <dbReference type="RuleBase" id="RU365011"/>
    </source>
</evidence>
<keyword evidence="14" id="KW-1185">Reference proteome</keyword>
<keyword evidence="5 10" id="KW-0378">Hydrolase</keyword>
<feature type="transmembrane region" description="Helical" evidence="10">
    <location>
        <begin position="980"/>
        <end position="998"/>
    </location>
</feature>
<dbReference type="InterPro" id="IPR039529">
    <property type="entry name" value="PGAP1/BST1"/>
</dbReference>
<feature type="transmembrane region" description="Helical" evidence="10">
    <location>
        <begin position="791"/>
        <end position="813"/>
    </location>
</feature>
<dbReference type="EC" id="3.1.-.-" evidence="10"/>
<evidence type="ECO:0000313" key="14">
    <source>
        <dbReference type="Proteomes" id="UP000095085"/>
    </source>
</evidence>
<evidence type="ECO:0000259" key="11">
    <source>
        <dbReference type="Pfam" id="PF07819"/>
    </source>
</evidence>
<dbReference type="STRING" id="984485.A0A1E4RL96"/>
<keyword evidence="8 10" id="KW-1133">Transmembrane helix</keyword>
<gene>
    <name evidence="13" type="ORF">HYPBUDRAFT_99660</name>
</gene>
<dbReference type="InterPro" id="IPR029058">
    <property type="entry name" value="AB_hydrolase_fold"/>
</dbReference>
<dbReference type="GO" id="GO:0006505">
    <property type="term" value="P:GPI anchor metabolic process"/>
    <property type="evidence" value="ECO:0007669"/>
    <property type="project" value="EnsemblFungi"/>
</dbReference>
<evidence type="ECO:0000256" key="2">
    <source>
        <dbReference type="ARBA" id="ARBA00006931"/>
    </source>
</evidence>
<dbReference type="AlphaFoldDB" id="A0A1E4RL96"/>
<feature type="transmembrane region" description="Helical" evidence="10">
    <location>
        <begin position="686"/>
        <end position="708"/>
    </location>
</feature>
<organism evidence="13 14">
    <name type="scientific">Hyphopichia burtonii NRRL Y-1933</name>
    <dbReference type="NCBI Taxonomy" id="984485"/>
    <lineage>
        <taxon>Eukaryota</taxon>
        <taxon>Fungi</taxon>
        <taxon>Dikarya</taxon>
        <taxon>Ascomycota</taxon>
        <taxon>Saccharomycotina</taxon>
        <taxon>Pichiomycetes</taxon>
        <taxon>Debaryomycetaceae</taxon>
        <taxon>Hyphopichia</taxon>
    </lineage>
</organism>
<evidence type="ECO:0000256" key="3">
    <source>
        <dbReference type="ARBA" id="ARBA00022448"/>
    </source>
</evidence>
<evidence type="ECO:0000256" key="7">
    <source>
        <dbReference type="ARBA" id="ARBA00022927"/>
    </source>
</evidence>
<dbReference type="InterPro" id="IPR012908">
    <property type="entry name" value="PGAP1-ab_dom-like"/>
</dbReference>
<evidence type="ECO:0000256" key="8">
    <source>
        <dbReference type="ARBA" id="ARBA00022989"/>
    </source>
</evidence>
<keyword evidence="4 10" id="KW-0812">Transmembrane</keyword>
<dbReference type="Gene3D" id="3.40.50.1820">
    <property type="entry name" value="alpha/beta hydrolase"/>
    <property type="match status" value="1"/>
</dbReference>
<proteinExistence type="inferred from homology"/>
<evidence type="ECO:0000259" key="12">
    <source>
        <dbReference type="Pfam" id="PF25140"/>
    </source>
</evidence>
<feature type="transmembrane region" description="Helical" evidence="10">
    <location>
        <begin position="886"/>
        <end position="908"/>
    </location>
</feature>
<dbReference type="RefSeq" id="XP_020076952.1">
    <property type="nucleotide sequence ID" value="XM_020224041.1"/>
</dbReference>
<dbReference type="EMBL" id="KV454540">
    <property type="protein sequence ID" value="ODV67885.1"/>
    <property type="molecule type" value="Genomic_DNA"/>
</dbReference>
<keyword evidence="3 10" id="KW-0813">Transport</keyword>
<feature type="non-terminal residue" evidence="13">
    <location>
        <position position="999"/>
    </location>
</feature>
<evidence type="ECO:0000256" key="5">
    <source>
        <dbReference type="ARBA" id="ARBA00022801"/>
    </source>
</evidence>
<evidence type="ECO:0000313" key="13">
    <source>
        <dbReference type="EMBL" id="ODV67885.1"/>
    </source>
</evidence>
<comment type="subcellular location">
    <subcellularLocation>
        <location evidence="1">Endoplasmic reticulum membrane</location>
        <topology evidence="1">Multi-pass membrane protein</topology>
    </subcellularLocation>
</comment>
<feature type="domain" description="GPI inositol-deacylase transmembrane" evidence="12">
    <location>
        <begin position="691"/>
        <end position="997"/>
    </location>
</feature>
<keyword evidence="7 10" id="KW-0653">Protein transport</keyword>
<dbReference type="GO" id="GO:0006888">
    <property type="term" value="P:endoplasmic reticulum to Golgi vesicle-mediated transport"/>
    <property type="evidence" value="ECO:0007669"/>
    <property type="project" value="EnsemblFungi"/>
</dbReference>
<name>A0A1E4RL96_9ASCO</name>
<dbReference type="GO" id="GO:0015031">
    <property type="term" value="P:protein transport"/>
    <property type="evidence" value="ECO:0007669"/>
    <property type="project" value="UniProtKB-KW"/>
</dbReference>
<dbReference type="GO" id="GO:0034368">
    <property type="term" value="P:protein-lipid complex remodeling"/>
    <property type="evidence" value="ECO:0007669"/>
    <property type="project" value="EnsemblFungi"/>
</dbReference>
<feature type="non-terminal residue" evidence="13">
    <location>
        <position position="1"/>
    </location>
</feature>
<dbReference type="GO" id="GO:0016050">
    <property type="term" value="P:vesicle organization"/>
    <property type="evidence" value="ECO:0007669"/>
    <property type="project" value="EnsemblFungi"/>
</dbReference>
<sequence length="999" mass="114202">LYFKTLSGADASGCRKVYMFPSYARIKSFDETHTKFASKYSLYLYREQNKDPIPNEDNQSLNGIPILFIPGNAGSYRQVRSIASETSNLYFDDNFSNVNSKNFDFFSADFNEDFTAFHGRTILDQAEYLNQAIKFILQLYENNVNPPKSVIILAHSMGGVVARVMVTLPNYVPESINTIITLASPHAAAPLTFDGDILKIYSAIDRFWLAGYQDKLENDDGSGKSDNDKELNNIAMERLANLSLVSITGGLLDTILPADYTTLGYLVPPSNGFTVYTTGIQNVWTPVDHLAIVWCGQLRRKISELLLDIADYESPYKTLPLSKRMLKMKKKLLTGFEEYLIPELTGNPQQQQDKINIKLDTQITQSTKKNGDNVLKFNPGHKNEFFHLIHLNKKTDSKFSLLSTVGFNSWSRFQSEQNNNPSILLCNNQDKSKKNEPVQGLIYDYTNELTQEYVALECIDVASDTVSVPRSHNSINKLSDSSLDGDHRPFTSIQYDQLILKNYDLILIGESSGNDDLIKDENFLIAESSEAKSTEYTLDSSLFLLFTTGNDISLSAKRPLSVNVKIPGAWSSLLAYKVEIKYHKGGREGETPEQEERTNFEPFIRQWSIEPYESKWHINILDKPKKSLIMTMHGIAPFTPFKTSVSHNMNLEIWNDSTENKDGELPLDVRVLIELFTSLRLLVLRYRLGVVAFGLIISLMVFLIQLIIYHKSHRWMSYVQGLQMCCKPIVLIGTFIILGVLGSIVNTDIVAVILNMIDPVVIQDPNEINISLHRQFKMNSFYLGLEEYGTLWFLGIIFYLMSIGINLVLYYIVDMIGQMMTKMLSWINFLESTGGGGLKRRIASTMIIILLLTFFLPFQFGYLVSVIVQVMSVIRLGKKEENYYNYQVSLLMMMLWILPINIPILIVFIHNFTVNWKTPFLSHHNFLAIIPILIMVERNSYMRGKLLPGKLTGWKNKISYGIIIYFICYSLIYGIRHTYWLHHLFNCMSSWILFLYYID</sequence>
<evidence type="ECO:0000256" key="6">
    <source>
        <dbReference type="ARBA" id="ARBA00022824"/>
    </source>
</evidence>
<dbReference type="Pfam" id="PF25141">
    <property type="entry name" value="PGAP1_2nd"/>
    <property type="match status" value="1"/>
</dbReference>
<keyword evidence="6 10" id="KW-0256">Endoplasmic reticulum</keyword>
<dbReference type="Pfam" id="PF25140">
    <property type="entry name" value="PGAP1_TMD"/>
    <property type="match status" value="1"/>
</dbReference>
<protein>
    <recommendedName>
        <fullName evidence="10">GPI inositol-deacylase</fullName>
        <ecNumber evidence="10">3.1.-.-</ecNumber>
    </recommendedName>
</protein>
<dbReference type="OrthoDB" id="348976at2759"/>
<comment type="similarity">
    <text evidence="2 10">Belongs to the GPI inositol-deacylase family.</text>
</comment>
<feature type="transmembrane region" description="Helical" evidence="10">
    <location>
        <begin position="729"/>
        <end position="757"/>
    </location>
</feature>
<dbReference type="GO" id="GO:0005789">
    <property type="term" value="C:endoplasmic reticulum membrane"/>
    <property type="evidence" value="ECO:0007669"/>
    <property type="project" value="UniProtKB-SubCell"/>
</dbReference>
<dbReference type="Proteomes" id="UP000095085">
    <property type="component" value="Unassembled WGS sequence"/>
</dbReference>
<dbReference type="GO" id="GO:0050185">
    <property type="term" value="F:phosphatidylinositol deacylase activity"/>
    <property type="evidence" value="ECO:0007669"/>
    <property type="project" value="EnsemblFungi"/>
</dbReference>
<dbReference type="GO" id="GO:0036503">
    <property type="term" value="P:ERAD pathway"/>
    <property type="evidence" value="ECO:0007669"/>
    <property type="project" value="EnsemblFungi"/>
</dbReference>
<feature type="transmembrane region" description="Helical" evidence="10">
    <location>
        <begin position="847"/>
        <end position="874"/>
    </location>
</feature>
<dbReference type="PANTHER" id="PTHR15495">
    <property type="entry name" value="NEGATIVE REGULATOR OF VESICLE FORMATION-RELATED"/>
    <property type="match status" value="1"/>
</dbReference>